<dbReference type="CDD" id="cd06195">
    <property type="entry name" value="FNR1"/>
    <property type="match status" value="1"/>
</dbReference>
<keyword evidence="4" id="KW-0285">Flavoprotein</keyword>
<comment type="caution">
    <text evidence="12">The sequence shown here is derived from an EMBL/GenBank/DDBJ whole genome shotgun (WGS) entry which is preliminary data.</text>
</comment>
<dbReference type="InterPro" id="IPR017927">
    <property type="entry name" value="FAD-bd_FR_type"/>
</dbReference>
<evidence type="ECO:0000256" key="3">
    <source>
        <dbReference type="ARBA" id="ARBA00013223"/>
    </source>
</evidence>
<comment type="catalytic activity">
    <reaction evidence="10">
        <text>2 reduced [2Fe-2S]-[ferredoxin] + NADP(+) + H(+) = 2 oxidized [2Fe-2S]-[ferredoxin] + NADPH</text>
        <dbReference type="Rhea" id="RHEA:20125"/>
        <dbReference type="Rhea" id="RHEA-COMP:10000"/>
        <dbReference type="Rhea" id="RHEA-COMP:10001"/>
        <dbReference type="ChEBI" id="CHEBI:15378"/>
        <dbReference type="ChEBI" id="CHEBI:33737"/>
        <dbReference type="ChEBI" id="CHEBI:33738"/>
        <dbReference type="ChEBI" id="CHEBI:57783"/>
        <dbReference type="ChEBI" id="CHEBI:58349"/>
        <dbReference type="EC" id="1.18.1.2"/>
    </reaction>
</comment>
<comment type="similarity">
    <text evidence="2">Belongs to the ferredoxin--NADP reductase type 1 family.</text>
</comment>
<evidence type="ECO:0000256" key="10">
    <source>
        <dbReference type="ARBA" id="ARBA00047776"/>
    </source>
</evidence>
<sequence>MANWLSAKVTQVKWWNDKLFSLVVHADIAPFTAGQYTKLALEVDGERVARAYSFVNPPSSDDLEFYLIKVDDGALSEALANLQPGDEVRIAEQSTGFFTLDEVPSSEQVYMLSTGTAIGPFLSILQQPHIWQKFTHVVLVHCVREQQDLSYQALVKQLQQQYPQLHYVPVVTRENVDGMLSERIPRLIKSGRLFDHVQLSASPDVAQFMICGNPEMVKDTSACLQELGYTRNRRRTPGQITVEQYW</sequence>
<dbReference type="EC" id="1.18.1.2" evidence="3"/>
<evidence type="ECO:0000256" key="8">
    <source>
        <dbReference type="ARBA" id="ARBA00023002"/>
    </source>
</evidence>
<dbReference type="PANTHER" id="PTHR47878:SF1">
    <property type="entry name" value="FLAVODOXIN_FERREDOXIN--NADP REDUCTASE"/>
    <property type="match status" value="1"/>
</dbReference>
<dbReference type="InterPro" id="IPR033892">
    <property type="entry name" value="FNR_bac"/>
</dbReference>
<evidence type="ECO:0000256" key="4">
    <source>
        <dbReference type="ARBA" id="ARBA00022630"/>
    </source>
</evidence>
<dbReference type="PATRIC" id="fig|151081.8.peg.3056"/>
<dbReference type="Pfam" id="PF00970">
    <property type="entry name" value="FAD_binding_6"/>
    <property type="match status" value="1"/>
</dbReference>
<dbReference type="RefSeq" id="WP_045980155.1">
    <property type="nucleotide sequence ID" value="NZ_JXXY01000015.1"/>
</dbReference>
<evidence type="ECO:0000259" key="11">
    <source>
        <dbReference type="PROSITE" id="PS51384"/>
    </source>
</evidence>
<feature type="domain" description="FAD-binding FR-type" evidence="11">
    <location>
        <begin position="2"/>
        <end position="101"/>
    </location>
</feature>
<dbReference type="SUPFAM" id="SSF52343">
    <property type="entry name" value="Ferredoxin reductase-like, C-terminal NADP-linked domain"/>
    <property type="match status" value="1"/>
</dbReference>
<dbReference type="InterPro" id="IPR051930">
    <property type="entry name" value="FNR_type-1"/>
</dbReference>
<keyword evidence="6" id="KW-0274">FAD</keyword>
<dbReference type="GO" id="GO:0034599">
    <property type="term" value="P:cellular response to oxidative stress"/>
    <property type="evidence" value="ECO:0007669"/>
    <property type="project" value="TreeGrafter"/>
</dbReference>
<keyword evidence="13" id="KW-1185">Reference proteome</keyword>
<evidence type="ECO:0000256" key="6">
    <source>
        <dbReference type="ARBA" id="ARBA00022827"/>
    </source>
</evidence>
<comment type="cofactor">
    <cofactor evidence="9">
        <name>[2Fe-2S] cluster</name>
        <dbReference type="ChEBI" id="CHEBI:190135"/>
    </cofactor>
</comment>
<proteinExistence type="inferred from homology"/>
<evidence type="ECO:0000256" key="7">
    <source>
        <dbReference type="ARBA" id="ARBA00022857"/>
    </source>
</evidence>
<dbReference type="InterPro" id="IPR008333">
    <property type="entry name" value="Cbr1-like_FAD-bd_dom"/>
</dbReference>
<dbReference type="GeneID" id="58228040"/>
<dbReference type="SUPFAM" id="SSF63380">
    <property type="entry name" value="Riboflavin synthase domain-like"/>
    <property type="match status" value="1"/>
</dbReference>
<dbReference type="GO" id="GO:0000166">
    <property type="term" value="F:nucleotide binding"/>
    <property type="evidence" value="ECO:0007669"/>
    <property type="project" value="UniProtKB-KW"/>
</dbReference>
<keyword evidence="5" id="KW-0547">Nucleotide-binding</keyword>
<dbReference type="PROSITE" id="PS51384">
    <property type="entry name" value="FAD_FR"/>
    <property type="match status" value="1"/>
</dbReference>
<evidence type="ECO:0000256" key="2">
    <source>
        <dbReference type="ARBA" id="ARBA00008312"/>
    </source>
</evidence>
<dbReference type="Pfam" id="PF00175">
    <property type="entry name" value="NAD_binding_1"/>
    <property type="match status" value="1"/>
</dbReference>
<dbReference type="OrthoDB" id="9784483at2"/>
<dbReference type="AlphaFoldDB" id="A0A0F4PKA7"/>
<name>A0A0F4PKA7_9GAMM</name>
<keyword evidence="8" id="KW-0560">Oxidoreductase</keyword>
<protein>
    <recommendedName>
        <fullName evidence="3">ferredoxin--NADP(+) reductase</fullName>
        <ecNumber evidence="3">1.18.1.2</ecNumber>
    </recommendedName>
</protein>
<dbReference type="GO" id="GO:0004324">
    <property type="term" value="F:ferredoxin-NADP+ reductase activity"/>
    <property type="evidence" value="ECO:0007669"/>
    <property type="project" value="UniProtKB-EC"/>
</dbReference>
<dbReference type="PANTHER" id="PTHR47878">
    <property type="entry name" value="OXIDOREDUCTASE FAD/NAD(P)-BINDING DOMAIN PROTEIN"/>
    <property type="match status" value="1"/>
</dbReference>
<dbReference type="Gene3D" id="2.40.30.10">
    <property type="entry name" value="Translation factors"/>
    <property type="match status" value="1"/>
</dbReference>
<dbReference type="InterPro" id="IPR039261">
    <property type="entry name" value="FNR_nucleotide-bd"/>
</dbReference>
<dbReference type="Proteomes" id="UP000033664">
    <property type="component" value="Unassembled WGS sequence"/>
</dbReference>
<evidence type="ECO:0000313" key="12">
    <source>
        <dbReference type="EMBL" id="KJZ00265.1"/>
    </source>
</evidence>
<keyword evidence="7" id="KW-0521">NADP</keyword>
<organism evidence="12 13">
    <name type="scientific">Pseudoalteromonas ruthenica</name>
    <dbReference type="NCBI Taxonomy" id="151081"/>
    <lineage>
        <taxon>Bacteria</taxon>
        <taxon>Pseudomonadati</taxon>
        <taxon>Pseudomonadota</taxon>
        <taxon>Gammaproteobacteria</taxon>
        <taxon>Alteromonadales</taxon>
        <taxon>Pseudoalteromonadaceae</taxon>
        <taxon>Pseudoalteromonas</taxon>
    </lineage>
</organism>
<gene>
    <name evidence="12" type="ORF">TW72_06000</name>
</gene>
<dbReference type="eggNOG" id="COG1018">
    <property type="taxonomic scope" value="Bacteria"/>
</dbReference>
<dbReference type="EMBL" id="JXXZ01000006">
    <property type="protein sequence ID" value="KJZ00265.1"/>
    <property type="molecule type" value="Genomic_DNA"/>
</dbReference>
<dbReference type="Gene3D" id="3.40.50.80">
    <property type="entry name" value="Nucleotide-binding domain of ferredoxin-NADP reductase (FNR) module"/>
    <property type="match status" value="1"/>
</dbReference>
<dbReference type="InterPro" id="IPR001433">
    <property type="entry name" value="OxRdtase_FAD/NAD-bd"/>
</dbReference>
<accession>A0A0F4PKA7</accession>
<evidence type="ECO:0000313" key="13">
    <source>
        <dbReference type="Proteomes" id="UP000033664"/>
    </source>
</evidence>
<evidence type="ECO:0000256" key="1">
    <source>
        <dbReference type="ARBA" id="ARBA00001974"/>
    </source>
</evidence>
<evidence type="ECO:0000256" key="9">
    <source>
        <dbReference type="ARBA" id="ARBA00034078"/>
    </source>
</evidence>
<dbReference type="InterPro" id="IPR017938">
    <property type="entry name" value="Riboflavin_synthase-like_b-brl"/>
</dbReference>
<evidence type="ECO:0000256" key="5">
    <source>
        <dbReference type="ARBA" id="ARBA00022741"/>
    </source>
</evidence>
<comment type="cofactor">
    <cofactor evidence="1">
        <name>FAD</name>
        <dbReference type="ChEBI" id="CHEBI:57692"/>
    </cofactor>
</comment>
<dbReference type="GO" id="GO:0042167">
    <property type="term" value="P:heme catabolic process"/>
    <property type="evidence" value="ECO:0007669"/>
    <property type="project" value="TreeGrafter"/>
</dbReference>
<reference evidence="12 13" key="1">
    <citation type="journal article" date="2015" name="BMC Genomics">
        <title>Genome mining reveals unlocked bioactive potential of marine Gram-negative bacteria.</title>
        <authorList>
            <person name="Machado H."/>
            <person name="Sonnenschein E.C."/>
            <person name="Melchiorsen J."/>
            <person name="Gram L."/>
        </authorList>
    </citation>
    <scope>NUCLEOTIDE SEQUENCE [LARGE SCALE GENOMIC DNA]</scope>
    <source>
        <strain evidence="12 13">S3137</strain>
    </source>
</reference>